<protein>
    <submittedName>
        <fullName evidence="2">Uncharacterized protein</fullName>
    </submittedName>
</protein>
<name>A0A1I7Y282_9BILA</name>
<dbReference type="Proteomes" id="UP000095287">
    <property type="component" value="Unplaced"/>
</dbReference>
<proteinExistence type="predicted"/>
<evidence type="ECO:0000313" key="2">
    <source>
        <dbReference type="WBParaSite" id="L893_g11698.t1"/>
    </source>
</evidence>
<sequence>MVSTPALVDAGKRTPLVTVAWTIKHRLPQKYFLPCSLKNFCGRGSTVLEIPPTERDSKVQKKDIALCASGSASLQ</sequence>
<accession>A0A1I7Y282</accession>
<dbReference type="AlphaFoldDB" id="A0A1I7Y282"/>
<organism evidence="1 2">
    <name type="scientific">Steinernema glaseri</name>
    <dbReference type="NCBI Taxonomy" id="37863"/>
    <lineage>
        <taxon>Eukaryota</taxon>
        <taxon>Metazoa</taxon>
        <taxon>Ecdysozoa</taxon>
        <taxon>Nematoda</taxon>
        <taxon>Chromadorea</taxon>
        <taxon>Rhabditida</taxon>
        <taxon>Tylenchina</taxon>
        <taxon>Panagrolaimomorpha</taxon>
        <taxon>Strongyloidoidea</taxon>
        <taxon>Steinernematidae</taxon>
        <taxon>Steinernema</taxon>
    </lineage>
</organism>
<keyword evidence="1" id="KW-1185">Reference proteome</keyword>
<dbReference type="WBParaSite" id="L893_g11698.t1">
    <property type="protein sequence ID" value="L893_g11698.t1"/>
    <property type="gene ID" value="L893_g11698"/>
</dbReference>
<evidence type="ECO:0000313" key="1">
    <source>
        <dbReference type="Proteomes" id="UP000095287"/>
    </source>
</evidence>
<reference evidence="2" key="1">
    <citation type="submission" date="2016-11" db="UniProtKB">
        <authorList>
            <consortium name="WormBaseParasite"/>
        </authorList>
    </citation>
    <scope>IDENTIFICATION</scope>
</reference>